<dbReference type="InterPro" id="IPR006175">
    <property type="entry name" value="YjgF/YER057c/UK114"/>
</dbReference>
<dbReference type="PANTHER" id="PTHR11803:SF58">
    <property type="entry name" value="PROTEIN HMF1-RELATED"/>
    <property type="match status" value="1"/>
</dbReference>
<sequence>MTKTLPVKESPRRNLFPGKIGRVELRQHNPTDGIYPATDDYVHAMEVRGAERLLFVSGTMGLDAEGKPGTTLTEQLELIWSNLRTILASADMTVDNIVRLTSYLRDASDADANAAARVAALGGRAVPTTAIVVQTLENDWLVEIEIVAAR</sequence>
<comment type="caution">
    <text evidence="2">The sequence shown here is derived from an EMBL/GenBank/DDBJ whole genome shotgun (WGS) entry which is preliminary data.</text>
</comment>
<dbReference type="Pfam" id="PF01042">
    <property type="entry name" value="Ribonuc_L-PSP"/>
    <property type="match status" value="1"/>
</dbReference>
<reference evidence="2 3" key="1">
    <citation type="submission" date="2019-07" db="EMBL/GenBank/DDBJ databases">
        <title>Whole genome shotgun sequence of Nocardia ninae NBRC 108245.</title>
        <authorList>
            <person name="Hosoyama A."/>
            <person name="Uohara A."/>
            <person name="Ohji S."/>
            <person name="Ichikawa N."/>
        </authorList>
    </citation>
    <scope>NUCLEOTIDE SEQUENCE [LARGE SCALE GENOMIC DNA]</scope>
    <source>
        <strain evidence="2 3">NBRC 108245</strain>
    </source>
</reference>
<evidence type="ECO:0000313" key="2">
    <source>
        <dbReference type="EMBL" id="GEM43901.1"/>
    </source>
</evidence>
<organism evidence="2 3">
    <name type="scientific">Nocardia ninae NBRC 108245</name>
    <dbReference type="NCBI Taxonomy" id="1210091"/>
    <lineage>
        <taxon>Bacteria</taxon>
        <taxon>Bacillati</taxon>
        <taxon>Actinomycetota</taxon>
        <taxon>Actinomycetes</taxon>
        <taxon>Mycobacteriales</taxon>
        <taxon>Nocardiaceae</taxon>
        <taxon>Nocardia</taxon>
    </lineage>
</organism>
<accession>A0A511MU50</accession>
<proteinExistence type="inferred from homology"/>
<evidence type="ECO:0000313" key="3">
    <source>
        <dbReference type="Proteomes" id="UP000321424"/>
    </source>
</evidence>
<evidence type="ECO:0000256" key="1">
    <source>
        <dbReference type="ARBA" id="ARBA00010552"/>
    </source>
</evidence>
<dbReference type="Proteomes" id="UP000321424">
    <property type="component" value="Unassembled WGS sequence"/>
</dbReference>
<dbReference type="InterPro" id="IPR035959">
    <property type="entry name" value="RutC-like_sf"/>
</dbReference>
<protein>
    <submittedName>
        <fullName evidence="2">Enamine deaminase RidA</fullName>
    </submittedName>
</protein>
<dbReference type="GO" id="GO:0005829">
    <property type="term" value="C:cytosol"/>
    <property type="evidence" value="ECO:0007669"/>
    <property type="project" value="TreeGrafter"/>
</dbReference>
<comment type="similarity">
    <text evidence="1">Belongs to the RutC family.</text>
</comment>
<gene>
    <name evidence="2" type="ORF">NN4_84200</name>
</gene>
<dbReference type="Gene3D" id="3.30.1330.40">
    <property type="entry name" value="RutC-like"/>
    <property type="match status" value="1"/>
</dbReference>
<dbReference type="SUPFAM" id="SSF55298">
    <property type="entry name" value="YjgF-like"/>
    <property type="match status" value="1"/>
</dbReference>
<dbReference type="CDD" id="cd00448">
    <property type="entry name" value="YjgF_YER057c_UK114_family"/>
    <property type="match status" value="1"/>
</dbReference>
<dbReference type="AlphaFoldDB" id="A0A511MU50"/>
<dbReference type="RefSeq" id="WP_246181400.1">
    <property type="nucleotide sequence ID" value="NZ_BJXA01000120.1"/>
</dbReference>
<name>A0A511MU50_9NOCA</name>
<dbReference type="PANTHER" id="PTHR11803">
    <property type="entry name" value="2-IMINOBUTANOATE/2-IMINOPROPANOATE DEAMINASE RIDA"/>
    <property type="match status" value="1"/>
</dbReference>
<keyword evidence="3" id="KW-1185">Reference proteome</keyword>
<dbReference type="GO" id="GO:0019239">
    <property type="term" value="F:deaminase activity"/>
    <property type="evidence" value="ECO:0007669"/>
    <property type="project" value="TreeGrafter"/>
</dbReference>
<dbReference type="EMBL" id="BJXA01000120">
    <property type="protein sequence ID" value="GEM43901.1"/>
    <property type="molecule type" value="Genomic_DNA"/>
</dbReference>